<dbReference type="EMBL" id="LK052907">
    <property type="protein sequence ID" value="CDR46274.1"/>
    <property type="molecule type" value="Genomic_DNA"/>
</dbReference>
<evidence type="ECO:0000256" key="4">
    <source>
        <dbReference type="ARBA" id="ARBA00022729"/>
    </source>
</evidence>
<evidence type="ECO:0000256" key="9">
    <source>
        <dbReference type="SAM" id="SignalP"/>
    </source>
</evidence>
<dbReference type="OrthoDB" id="118256at2759"/>
<evidence type="ECO:0000256" key="2">
    <source>
        <dbReference type="ARBA" id="ARBA00006055"/>
    </source>
</evidence>
<dbReference type="GO" id="GO:0042973">
    <property type="term" value="F:glucan endo-1,3-beta-D-glucosidase activity"/>
    <property type="evidence" value="ECO:0007669"/>
    <property type="project" value="UniProtKB-EC"/>
</dbReference>
<dbReference type="AlphaFoldDB" id="A0A061B8M8"/>
<dbReference type="GO" id="GO:0071555">
    <property type="term" value="P:cell wall organization"/>
    <property type="evidence" value="ECO:0007669"/>
    <property type="project" value="UniProtKB-KW"/>
</dbReference>
<dbReference type="InterPro" id="IPR018807">
    <property type="entry name" value="YJL171C/Tos1_N"/>
</dbReference>
<dbReference type="PANTHER" id="PTHR31737:SF3">
    <property type="entry name" value="CELL WALL PROTEIN YJL171C"/>
    <property type="match status" value="1"/>
</dbReference>
<feature type="chain" id="PRO_5001599226" description="glucan endo-1,3-beta-D-glucosidase" evidence="9">
    <location>
        <begin position="17"/>
        <end position="411"/>
    </location>
</feature>
<feature type="signal peptide" evidence="9">
    <location>
        <begin position="1"/>
        <end position="16"/>
    </location>
</feature>
<keyword evidence="4 9" id="KW-0732">Signal</keyword>
<dbReference type="GO" id="GO:0009277">
    <property type="term" value="C:fungal-type cell wall"/>
    <property type="evidence" value="ECO:0007669"/>
    <property type="project" value="TreeGrafter"/>
</dbReference>
<evidence type="ECO:0000256" key="5">
    <source>
        <dbReference type="ARBA" id="ARBA00022801"/>
    </source>
</evidence>
<dbReference type="Pfam" id="PF10290">
    <property type="entry name" value="YJL171C_Tos1_N"/>
    <property type="match status" value="1"/>
</dbReference>
<evidence type="ECO:0000256" key="7">
    <source>
        <dbReference type="ARBA" id="ARBA00023316"/>
    </source>
</evidence>
<gene>
    <name evidence="12" type="ORF">CYFA0S_22e02014g</name>
</gene>
<accession>A0A061B8M8</accession>
<keyword evidence="5" id="KW-0378">Hydrolase</keyword>
<reference evidence="12" key="1">
    <citation type="journal article" date="2014" name="Genome Announc.">
        <title>Genome sequence of the yeast Cyberlindnera fabianii (Hansenula fabianii).</title>
        <authorList>
            <person name="Freel K.C."/>
            <person name="Sarilar V."/>
            <person name="Neuveglise C."/>
            <person name="Devillers H."/>
            <person name="Friedrich A."/>
            <person name="Schacherer J."/>
        </authorList>
    </citation>
    <scope>NUCLEOTIDE SEQUENCE</scope>
    <source>
        <strain evidence="12">YJS4271</strain>
    </source>
</reference>
<evidence type="ECO:0000259" key="10">
    <source>
        <dbReference type="Pfam" id="PF10287"/>
    </source>
</evidence>
<evidence type="ECO:0000259" key="11">
    <source>
        <dbReference type="Pfam" id="PF10290"/>
    </source>
</evidence>
<dbReference type="PhylomeDB" id="A0A061B8M8"/>
<evidence type="ECO:0000313" key="12">
    <source>
        <dbReference type="EMBL" id="CDR46274.1"/>
    </source>
</evidence>
<keyword evidence="6" id="KW-0326">Glycosidase</keyword>
<sequence>MKYSLLTFALAAVASAQQDQNPNQNSNGASRVASSSSSSSTSAIYGEYGVLEFDNLGFEGYYKHVKTLDDSDSCKCELASNKHRTLFSGTNSPLDQELSVHFRGPLSLKSFGYYTSNDSSSDVWSRKAYYDGSSGTSENITFLTAAGQNSTCLGKALTYADSDGISEASSSTVLNEDTLIGSDEEFIIFSNVSCGDSGFDKDCGVYRDGIPAYHGYGGTTKMFLFEFTMPEETAEDDDSYSYYNMPAIWLLNSHIPRTSQYPSNENCSCWATGCGEFDIFEVMNTTEATHLYSTIHDYQGSGDIGTGLVAPGWTKRQYDSTMLGGVVFGTDGTVSVFLSNDTSFDQSISASDVSQWISSATTEDDETSLVLASATNTGSGSVSGASGALPFDLDIRWVFAAFALVGAIGVF</sequence>
<dbReference type="PANTHER" id="PTHR31737">
    <property type="entry name" value="PROTEIN TOS1"/>
    <property type="match status" value="1"/>
</dbReference>
<evidence type="ECO:0000256" key="3">
    <source>
        <dbReference type="ARBA" id="ARBA00012780"/>
    </source>
</evidence>
<feature type="compositionally biased region" description="Low complexity" evidence="8">
    <location>
        <begin position="26"/>
        <end position="39"/>
    </location>
</feature>
<evidence type="ECO:0000256" key="1">
    <source>
        <dbReference type="ARBA" id="ARBA00000382"/>
    </source>
</evidence>
<evidence type="ECO:0000256" key="6">
    <source>
        <dbReference type="ARBA" id="ARBA00023295"/>
    </source>
</evidence>
<organism evidence="12">
    <name type="scientific">Cyberlindnera fabianii</name>
    <name type="common">Yeast</name>
    <name type="synonym">Hansenula fabianii</name>
    <dbReference type="NCBI Taxonomy" id="36022"/>
    <lineage>
        <taxon>Eukaryota</taxon>
        <taxon>Fungi</taxon>
        <taxon>Dikarya</taxon>
        <taxon>Ascomycota</taxon>
        <taxon>Saccharomycotina</taxon>
        <taxon>Saccharomycetes</taxon>
        <taxon>Phaffomycetales</taxon>
        <taxon>Phaffomycetaceae</taxon>
        <taxon>Cyberlindnera</taxon>
    </lineage>
</organism>
<comment type="similarity">
    <text evidence="2">Belongs to the PGA52 family.</text>
</comment>
<dbReference type="EC" id="3.2.1.39" evidence="3"/>
<comment type="catalytic activity">
    <reaction evidence="1">
        <text>Hydrolysis of (1-&gt;3)-beta-D-glucosidic linkages in (1-&gt;3)-beta-D-glucans.</text>
        <dbReference type="EC" id="3.2.1.39"/>
    </reaction>
</comment>
<dbReference type="Pfam" id="PF10287">
    <property type="entry name" value="YJL171C_Tos1_C"/>
    <property type="match status" value="1"/>
</dbReference>
<dbReference type="InterPro" id="IPR018805">
    <property type="entry name" value="YJL171C/Tos1_C"/>
</dbReference>
<protein>
    <recommendedName>
        <fullName evidence="3">glucan endo-1,3-beta-D-glucosidase</fullName>
        <ecNumber evidence="3">3.2.1.39</ecNumber>
    </recommendedName>
</protein>
<name>A0A061B8M8_CYBFA</name>
<feature type="region of interest" description="Disordered" evidence="8">
    <location>
        <begin position="17"/>
        <end position="39"/>
    </location>
</feature>
<keyword evidence="7" id="KW-0961">Cell wall biogenesis/degradation</keyword>
<feature type="domain" description="Cell wall protein YJL171C/Tos1 N-terminal" evidence="11">
    <location>
        <begin position="51"/>
        <end position="116"/>
    </location>
</feature>
<feature type="domain" description="Cell wall protein YJL171C/Tos1 C-terminal" evidence="10">
    <location>
        <begin position="124"/>
        <end position="356"/>
    </location>
</feature>
<evidence type="ECO:0000256" key="8">
    <source>
        <dbReference type="SAM" id="MobiDB-lite"/>
    </source>
</evidence>
<dbReference type="VEuPathDB" id="FungiDB:BON22_2001"/>
<proteinExistence type="inferred from homology"/>